<dbReference type="GO" id="GO:0003700">
    <property type="term" value="F:DNA-binding transcription factor activity"/>
    <property type="evidence" value="ECO:0007669"/>
    <property type="project" value="InterPro"/>
</dbReference>
<dbReference type="SUPFAM" id="SSF51215">
    <property type="entry name" value="Regulatory protein AraC"/>
    <property type="match status" value="1"/>
</dbReference>
<dbReference type="EMBL" id="CP003040">
    <property type="protein sequence ID" value="AEN95936.1"/>
    <property type="molecule type" value="Genomic_DNA"/>
</dbReference>
<dbReference type="Pfam" id="PF02311">
    <property type="entry name" value="AraC_binding"/>
    <property type="match status" value="1"/>
</dbReference>
<feature type="domain" description="HTH araC/xylS-type" evidence="4">
    <location>
        <begin position="175"/>
        <end position="272"/>
    </location>
</feature>
<dbReference type="InterPro" id="IPR018062">
    <property type="entry name" value="HTH_AraC-typ_CS"/>
</dbReference>
<dbReference type="PANTHER" id="PTHR43280">
    <property type="entry name" value="ARAC-FAMILY TRANSCRIPTIONAL REGULATOR"/>
    <property type="match status" value="1"/>
</dbReference>
<dbReference type="InterPro" id="IPR037923">
    <property type="entry name" value="HTH-like"/>
</dbReference>
<dbReference type="GO" id="GO:0043565">
    <property type="term" value="F:sequence-specific DNA binding"/>
    <property type="evidence" value="ECO:0007669"/>
    <property type="project" value="InterPro"/>
</dbReference>
<dbReference type="Proteomes" id="UP000008178">
    <property type="component" value="Chromosome"/>
</dbReference>
<evidence type="ECO:0000256" key="2">
    <source>
        <dbReference type="ARBA" id="ARBA00023125"/>
    </source>
</evidence>
<dbReference type="AlphaFoldDB" id="G2T0U2"/>
<dbReference type="SMART" id="SM00342">
    <property type="entry name" value="HTH_ARAC"/>
    <property type="match status" value="1"/>
</dbReference>
<dbReference type="InterPro" id="IPR003313">
    <property type="entry name" value="AraC-bd"/>
</dbReference>
<dbReference type="InterPro" id="IPR018060">
    <property type="entry name" value="HTH_AraC"/>
</dbReference>
<dbReference type="PANTHER" id="PTHR43280:SF34">
    <property type="entry name" value="ARAC-FAMILY TRANSCRIPTIONAL REGULATOR"/>
    <property type="match status" value="1"/>
</dbReference>
<keyword evidence="2" id="KW-0238">DNA-binding</keyword>
<dbReference type="InterPro" id="IPR014710">
    <property type="entry name" value="RmlC-like_jellyroll"/>
</dbReference>
<organism evidence="5 6">
    <name type="scientific">Roseburia hominis (strain DSM 16839 / JCM 17582 / NCIMB 14029 / A2-183)</name>
    <dbReference type="NCBI Taxonomy" id="585394"/>
    <lineage>
        <taxon>Bacteria</taxon>
        <taxon>Bacillati</taxon>
        <taxon>Bacillota</taxon>
        <taxon>Clostridia</taxon>
        <taxon>Lachnospirales</taxon>
        <taxon>Lachnospiraceae</taxon>
        <taxon>Roseburia</taxon>
    </lineage>
</organism>
<accession>G2T0U2</accession>
<dbReference type="Gene3D" id="1.10.10.60">
    <property type="entry name" value="Homeodomain-like"/>
    <property type="match status" value="2"/>
</dbReference>
<dbReference type="STRING" id="585394.RHOM_04070"/>
<proteinExistence type="predicted"/>
<evidence type="ECO:0000313" key="5">
    <source>
        <dbReference type="EMBL" id="AEN95936.1"/>
    </source>
</evidence>
<dbReference type="InterPro" id="IPR009057">
    <property type="entry name" value="Homeodomain-like_sf"/>
</dbReference>
<evidence type="ECO:0000256" key="1">
    <source>
        <dbReference type="ARBA" id="ARBA00023015"/>
    </source>
</evidence>
<dbReference type="eggNOG" id="COG0662">
    <property type="taxonomic scope" value="Bacteria"/>
</dbReference>
<dbReference type="SUPFAM" id="SSF46689">
    <property type="entry name" value="Homeodomain-like"/>
    <property type="match status" value="2"/>
</dbReference>
<keyword evidence="6" id="KW-1185">Reference proteome</keyword>
<evidence type="ECO:0000256" key="3">
    <source>
        <dbReference type="ARBA" id="ARBA00023163"/>
    </source>
</evidence>
<name>G2T0U2_ROSHA</name>
<keyword evidence="1" id="KW-0805">Transcription regulation</keyword>
<keyword evidence="3" id="KW-0804">Transcription</keyword>
<dbReference type="eggNOG" id="COG2207">
    <property type="taxonomic scope" value="Bacteria"/>
</dbReference>
<dbReference type="Pfam" id="PF12833">
    <property type="entry name" value="HTH_18"/>
    <property type="match status" value="1"/>
</dbReference>
<reference evidence="5 6" key="1">
    <citation type="journal article" date="2015" name="Genome Announc.">
        <title>Complete genome sequence of the human gut symbiont Roseburia hominis.</title>
        <authorList>
            <person name="Travis A.J."/>
            <person name="Kelly D."/>
            <person name="Flint H.J."/>
            <person name="Aminov R.I."/>
        </authorList>
    </citation>
    <scope>NUCLEOTIDE SEQUENCE [LARGE SCALE GENOMIC DNA]</scope>
    <source>
        <strain evidence="6">DSM 16839 / JCM 17582 / NCIMB 14029 / A2-183</strain>
    </source>
</reference>
<sequence>MSTHTFAFAHLYGDEKIMDMHIHNCCEVYYSISGGKQFLIDHCLYDIRPGDLFLINQFESHHLTQIDQQTHERIILSIDPEYLSKLSTGVTNLGHCFSFRDTRMPHQIHLSPKEQNRFMYFIHELHDDGGMGEDLLDQAIFLELMVFLNRAFAARCTDAAAPAPAPSSNYHAQVDAILSYINSHIGEPLTLAGLSAHFFMSTSYLCRIFKEATGTTINKYITAKRITLSKSLLDQGYSVSEACEVCGFNDYSNYLRAFTKAVGISPKKYAQFHS</sequence>
<dbReference type="KEGG" id="rho:RHOM_04070"/>
<dbReference type="HOGENOM" id="CLU_000445_88_3_9"/>
<dbReference type="PROSITE" id="PS01124">
    <property type="entry name" value="HTH_ARAC_FAMILY_2"/>
    <property type="match status" value="1"/>
</dbReference>
<dbReference type="Gene3D" id="2.60.120.10">
    <property type="entry name" value="Jelly Rolls"/>
    <property type="match status" value="1"/>
</dbReference>
<dbReference type="PROSITE" id="PS00041">
    <property type="entry name" value="HTH_ARAC_FAMILY_1"/>
    <property type="match status" value="1"/>
</dbReference>
<gene>
    <name evidence="5" type="ordered locus">RHOM_04070</name>
</gene>
<protein>
    <submittedName>
        <fullName evidence="5">AraC family transcriptional regulator</fullName>
    </submittedName>
</protein>
<evidence type="ECO:0000259" key="4">
    <source>
        <dbReference type="PROSITE" id="PS01124"/>
    </source>
</evidence>
<evidence type="ECO:0000313" key="6">
    <source>
        <dbReference type="Proteomes" id="UP000008178"/>
    </source>
</evidence>